<dbReference type="EMBL" id="VIVL01000010">
    <property type="protein sequence ID" value="TWD77239.1"/>
    <property type="molecule type" value="Genomic_DNA"/>
</dbReference>
<dbReference type="SUPFAM" id="SSF48179">
    <property type="entry name" value="6-phosphogluconate dehydrogenase C-terminal domain-like"/>
    <property type="match status" value="1"/>
</dbReference>
<dbReference type="InterPro" id="IPR013332">
    <property type="entry name" value="KPR_N"/>
</dbReference>
<reference evidence="13 14" key="1">
    <citation type="submission" date="2019-06" db="EMBL/GenBank/DDBJ databases">
        <title>Sorghum-associated microbial communities from plants grown in Nebraska, USA.</title>
        <authorList>
            <person name="Schachtman D."/>
        </authorList>
    </citation>
    <scope>NUCLEOTIDE SEQUENCE [LARGE SCALE GENOMIC DNA]</scope>
    <source>
        <strain evidence="13 14">T529</strain>
    </source>
</reference>
<proteinExistence type="inferred from homology"/>
<evidence type="ECO:0000256" key="7">
    <source>
        <dbReference type="ARBA" id="ARBA00023002"/>
    </source>
</evidence>
<dbReference type="FunFam" id="1.10.1040.10:FF:000017">
    <property type="entry name" value="2-dehydropantoate 2-reductase"/>
    <property type="match status" value="1"/>
</dbReference>
<dbReference type="Gene3D" id="1.10.1040.10">
    <property type="entry name" value="N-(1-d-carboxylethyl)-l-norvaline Dehydrogenase, domain 2"/>
    <property type="match status" value="1"/>
</dbReference>
<dbReference type="InterPro" id="IPR008927">
    <property type="entry name" value="6-PGluconate_DH-like_C_sf"/>
</dbReference>
<dbReference type="PANTHER" id="PTHR43765">
    <property type="entry name" value="2-DEHYDROPANTOATE 2-REDUCTASE-RELATED"/>
    <property type="match status" value="1"/>
</dbReference>
<gene>
    <name evidence="13" type="ORF">FB547_110201</name>
</gene>
<comment type="catalytic activity">
    <reaction evidence="9 10">
        <text>(R)-pantoate + NADP(+) = 2-dehydropantoate + NADPH + H(+)</text>
        <dbReference type="Rhea" id="RHEA:16233"/>
        <dbReference type="ChEBI" id="CHEBI:11561"/>
        <dbReference type="ChEBI" id="CHEBI:15378"/>
        <dbReference type="ChEBI" id="CHEBI:15980"/>
        <dbReference type="ChEBI" id="CHEBI:57783"/>
        <dbReference type="ChEBI" id="CHEBI:58349"/>
        <dbReference type="EC" id="1.1.1.169"/>
    </reaction>
</comment>
<evidence type="ECO:0000256" key="9">
    <source>
        <dbReference type="ARBA" id="ARBA00048793"/>
    </source>
</evidence>
<dbReference type="AlphaFoldDB" id="A0A561BEE7"/>
<dbReference type="GO" id="GO:0050661">
    <property type="term" value="F:NADP binding"/>
    <property type="evidence" value="ECO:0007669"/>
    <property type="project" value="TreeGrafter"/>
</dbReference>
<dbReference type="RefSeq" id="WP_145746457.1">
    <property type="nucleotide sequence ID" value="NZ_VIVL01000010.1"/>
</dbReference>
<dbReference type="GO" id="GO:0015940">
    <property type="term" value="P:pantothenate biosynthetic process"/>
    <property type="evidence" value="ECO:0007669"/>
    <property type="project" value="UniProtKB-UniPathway"/>
</dbReference>
<evidence type="ECO:0000313" key="14">
    <source>
        <dbReference type="Proteomes" id="UP000319722"/>
    </source>
</evidence>
<evidence type="ECO:0000256" key="3">
    <source>
        <dbReference type="ARBA" id="ARBA00013014"/>
    </source>
</evidence>
<comment type="function">
    <text evidence="10">Catalyzes the NADPH-dependent reduction of ketopantoate into pantoic acid.</text>
</comment>
<dbReference type="Pfam" id="PF02558">
    <property type="entry name" value="ApbA"/>
    <property type="match status" value="1"/>
</dbReference>
<dbReference type="EC" id="1.1.1.169" evidence="3 10"/>
<dbReference type="PANTHER" id="PTHR43765:SF2">
    <property type="entry name" value="2-DEHYDROPANTOATE 2-REDUCTASE"/>
    <property type="match status" value="1"/>
</dbReference>
<evidence type="ECO:0000313" key="13">
    <source>
        <dbReference type="EMBL" id="TWD77239.1"/>
    </source>
</evidence>
<keyword evidence="7 10" id="KW-0560">Oxidoreductase</keyword>
<dbReference type="SUPFAM" id="SSF51735">
    <property type="entry name" value="NAD(P)-binding Rossmann-fold domains"/>
    <property type="match status" value="1"/>
</dbReference>
<evidence type="ECO:0000256" key="1">
    <source>
        <dbReference type="ARBA" id="ARBA00004994"/>
    </source>
</evidence>
<dbReference type="InterPro" id="IPR050838">
    <property type="entry name" value="Ketopantoate_reductase"/>
</dbReference>
<evidence type="ECO:0000256" key="4">
    <source>
        <dbReference type="ARBA" id="ARBA00019465"/>
    </source>
</evidence>
<evidence type="ECO:0000259" key="11">
    <source>
        <dbReference type="Pfam" id="PF02558"/>
    </source>
</evidence>
<evidence type="ECO:0000256" key="10">
    <source>
        <dbReference type="RuleBase" id="RU362068"/>
    </source>
</evidence>
<comment type="similarity">
    <text evidence="2 10">Belongs to the ketopantoate reductase family.</text>
</comment>
<dbReference type="InterPro" id="IPR036291">
    <property type="entry name" value="NAD(P)-bd_dom_sf"/>
</dbReference>
<feature type="domain" description="Ketopantoate reductase C-terminal" evidence="12">
    <location>
        <begin position="180"/>
        <end position="301"/>
    </location>
</feature>
<sequence>MKISIVGAGAMGSLFGGLLAESGNEVTLIDVNDAHIGAVRTEGLRLATDGGERQVTSLKALRPEDAVGFPDLLLVFTKTLHTSAALSGVGHLIGPDVHVLSLQNGLGNVEKIAGFVPPERVLIGVTTWPADMVGPGHVQSHGKGVVRLMAADGIERPFVSQVAEVLTKAGLDCTSDRTVWAAIWEKVAFNAALNSICAVSGCTVDELGKVPDGSRLANDVVTEVLSVALRMGIDVDPAKCWGNVANAIARHRGHKPSMLQDVLAGRRTEVESINGAVVALAGPLNIKLPVTETLLSLVRLAETRANA</sequence>
<evidence type="ECO:0000256" key="5">
    <source>
        <dbReference type="ARBA" id="ARBA00022655"/>
    </source>
</evidence>
<dbReference type="Gene3D" id="3.40.50.720">
    <property type="entry name" value="NAD(P)-binding Rossmann-like Domain"/>
    <property type="match status" value="1"/>
</dbReference>
<evidence type="ECO:0000256" key="8">
    <source>
        <dbReference type="ARBA" id="ARBA00032024"/>
    </source>
</evidence>
<dbReference type="OrthoDB" id="8555723at2"/>
<dbReference type="GO" id="GO:0005737">
    <property type="term" value="C:cytoplasm"/>
    <property type="evidence" value="ECO:0007669"/>
    <property type="project" value="TreeGrafter"/>
</dbReference>
<protein>
    <recommendedName>
        <fullName evidence="4 10">2-dehydropantoate 2-reductase</fullName>
        <ecNumber evidence="3 10">1.1.1.169</ecNumber>
    </recommendedName>
    <alternativeName>
        <fullName evidence="8 10">Ketopantoate reductase</fullName>
    </alternativeName>
</protein>
<evidence type="ECO:0000259" key="12">
    <source>
        <dbReference type="Pfam" id="PF08546"/>
    </source>
</evidence>
<keyword evidence="6 10" id="KW-0521">NADP</keyword>
<dbReference type="InterPro" id="IPR003710">
    <property type="entry name" value="ApbA"/>
</dbReference>
<dbReference type="GO" id="GO:0008677">
    <property type="term" value="F:2-dehydropantoate 2-reductase activity"/>
    <property type="evidence" value="ECO:0007669"/>
    <property type="project" value="UniProtKB-EC"/>
</dbReference>
<dbReference type="Pfam" id="PF08546">
    <property type="entry name" value="ApbA_C"/>
    <property type="match status" value="1"/>
</dbReference>
<dbReference type="Proteomes" id="UP000319722">
    <property type="component" value="Unassembled WGS sequence"/>
</dbReference>
<dbReference type="UniPathway" id="UPA00028">
    <property type="reaction ID" value="UER00004"/>
</dbReference>
<evidence type="ECO:0000256" key="6">
    <source>
        <dbReference type="ARBA" id="ARBA00022857"/>
    </source>
</evidence>
<organism evidence="13 14">
    <name type="scientific">Variovorax beijingensis</name>
    <dbReference type="NCBI Taxonomy" id="2496117"/>
    <lineage>
        <taxon>Bacteria</taxon>
        <taxon>Pseudomonadati</taxon>
        <taxon>Pseudomonadota</taxon>
        <taxon>Betaproteobacteria</taxon>
        <taxon>Burkholderiales</taxon>
        <taxon>Comamonadaceae</taxon>
        <taxon>Variovorax</taxon>
    </lineage>
</organism>
<evidence type="ECO:0000256" key="2">
    <source>
        <dbReference type="ARBA" id="ARBA00007870"/>
    </source>
</evidence>
<accession>A0A561BEE7</accession>
<keyword evidence="5 10" id="KW-0566">Pantothenate biosynthesis</keyword>
<comment type="caution">
    <text evidence="13">The sequence shown here is derived from an EMBL/GenBank/DDBJ whole genome shotgun (WGS) entry which is preliminary data.</text>
</comment>
<dbReference type="NCBIfam" id="TIGR00745">
    <property type="entry name" value="apbA_panE"/>
    <property type="match status" value="1"/>
</dbReference>
<dbReference type="InterPro" id="IPR013328">
    <property type="entry name" value="6PGD_dom2"/>
</dbReference>
<name>A0A561BEE7_9BURK</name>
<dbReference type="InterPro" id="IPR013752">
    <property type="entry name" value="KPA_reductase"/>
</dbReference>
<comment type="pathway">
    <text evidence="1 10">Cofactor biosynthesis; (R)-pantothenate biosynthesis; (R)-pantoate from 3-methyl-2-oxobutanoate: step 2/2.</text>
</comment>
<feature type="domain" description="Ketopantoate reductase N-terminal" evidence="11">
    <location>
        <begin position="3"/>
        <end position="148"/>
    </location>
</feature>